<evidence type="ECO:0000259" key="6">
    <source>
        <dbReference type="Pfam" id="PF00136"/>
    </source>
</evidence>
<sequence>MTKGLSPLCSPNKKRYVGFMYETVDQEKPIFDAKGIETVRRDSCPATAKILEKSLKILFQTRNLDDVKDYVQKQFSKILNERVNIMDFIFAKEYRGRSGYKPGACVPALEIAKRRAAKDPRSEPLPGERVPYVVVYGPPGLPIIRLVREPDELLNDSTFASMPSITSHVITPALERVFSLMGANVKSCCASCGSPATSSLCDNCLQDSSGTIAILHNKIRKWERNVDNLRQVCTSCTKSNSSVDHCVSVDCPVFLQTGFSQERFISGFILKEDYNS</sequence>
<evidence type="ECO:0000256" key="2">
    <source>
        <dbReference type="ARBA" id="ARBA00022679"/>
    </source>
</evidence>
<dbReference type="GO" id="GO:0003887">
    <property type="term" value="F:DNA-directed DNA polymerase activity"/>
    <property type="evidence" value="ECO:0007669"/>
    <property type="project" value="UniProtKB-KW"/>
</dbReference>
<dbReference type="InterPro" id="IPR030559">
    <property type="entry name" value="PolZ_Rev3"/>
</dbReference>
<dbReference type="Pfam" id="PF14260">
    <property type="entry name" value="zf-C4pol"/>
    <property type="match status" value="1"/>
</dbReference>
<dbReference type="InterPro" id="IPR042087">
    <property type="entry name" value="DNA_pol_B_thumb"/>
</dbReference>
<feature type="domain" description="C4-type zinc-finger of DNA polymerase delta" evidence="7">
    <location>
        <begin position="189"/>
        <end position="254"/>
    </location>
</feature>
<dbReference type="GO" id="GO:0042276">
    <property type="term" value="P:error-prone translesion synthesis"/>
    <property type="evidence" value="ECO:0007669"/>
    <property type="project" value="TreeGrafter"/>
</dbReference>
<dbReference type="EMBL" id="BPLR01000208">
    <property type="protein sequence ID" value="GIY92923.1"/>
    <property type="molecule type" value="Genomic_DNA"/>
</dbReference>
<dbReference type="InterPro" id="IPR006134">
    <property type="entry name" value="DNA-dir_DNA_pol_B_multi_dom"/>
</dbReference>
<keyword evidence="9" id="KW-1185">Reference proteome</keyword>
<reference evidence="8 9" key="1">
    <citation type="submission" date="2021-06" db="EMBL/GenBank/DDBJ databases">
        <title>Caerostris extrusa draft genome.</title>
        <authorList>
            <person name="Kono N."/>
            <person name="Arakawa K."/>
        </authorList>
    </citation>
    <scope>NUCLEOTIDE SEQUENCE [LARGE SCALE GENOMIC DNA]</scope>
</reference>
<evidence type="ECO:0000259" key="7">
    <source>
        <dbReference type="Pfam" id="PF14260"/>
    </source>
</evidence>
<evidence type="ECO:0000313" key="8">
    <source>
        <dbReference type="EMBL" id="GIY92923.1"/>
    </source>
</evidence>
<dbReference type="GO" id="GO:0016035">
    <property type="term" value="C:zeta DNA polymerase complex"/>
    <property type="evidence" value="ECO:0007669"/>
    <property type="project" value="InterPro"/>
</dbReference>
<feature type="domain" description="DNA-directed DNA polymerase family B multifunctional" evidence="6">
    <location>
        <begin position="12"/>
        <end position="156"/>
    </location>
</feature>
<comment type="caution">
    <text evidence="8">The sequence shown here is derived from an EMBL/GenBank/DDBJ whole genome shotgun (WGS) entry which is preliminary data.</text>
</comment>
<keyword evidence="3" id="KW-0548">Nucleotidyltransferase</keyword>
<dbReference type="InterPro" id="IPR025687">
    <property type="entry name" value="Znf-C4pol"/>
</dbReference>
<evidence type="ECO:0000256" key="5">
    <source>
        <dbReference type="ARBA" id="ARBA00049244"/>
    </source>
</evidence>
<proteinExistence type="predicted"/>
<evidence type="ECO:0000313" key="9">
    <source>
        <dbReference type="Proteomes" id="UP001054945"/>
    </source>
</evidence>
<dbReference type="Gene3D" id="1.10.132.60">
    <property type="entry name" value="DNA polymerase family B, C-terminal domain"/>
    <property type="match status" value="1"/>
</dbReference>
<gene>
    <name evidence="8" type="primary">Rev3l</name>
    <name evidence="8" type="ORF">CEXT_506201</name>
</gene>
<dbReference type="FunFam" id="1.10.132.60:FF:000005">
    <property type="entry name" value="Putative DNA polymerase zeta catalytic subunit"/>
    <property type="match status" value="1"/>
</dbReference>
<evidence type="ECO:0000256" key="1">
    <source>
        <dbReference type="ARBA" id="ARBA00012417"/>
    </source>
</evidence>
<name>A0AAV4XE38_CAEEX</name>
<dbReference type="GO" id="GO:0000724">
    <property type="term" value="P:double-strand break repair via homologous recombination"/>
    <property type="evidence" value="ECO:0007669"/>
    <property type="project" value="TreeGrafter"/>
</dbReference>
<keyword evidence="4" id="KW-0239">DNA-directed DNA polymerase</keyword>
<dbReference type="SUPFAM" id="SSF56672">
    <property type="entry name" value="DNA/RNA polymerases"/>
    <property type="match status" value="1"/>
</dbReference>
<keyword evidence="2" id="KW-0808">Transferase</keyword>
<evidence type="ECO:0000256" key="3">
    <source>
        <dbReference type="ARBA" id="ARBA00022695"/>
    </source>
</evidence>
<dbReference type="AlphaFoldDB" id="A0AAV4XE38"/>
<dbReference type="InterPro" id="IPR043502">
    <property type="entry name" value="DNA/RNA_pol_sf"/>
</dbReference>
<dbReference type="Proteomes" id="UP001054945">
    <property type="component" value="Unassembled WGS sequence"/>
</dbReference>
<dbReference type="GO" id="GO:0005634">
    <property type="term" value="C:nucleus"/>
    <property type="evidence" value="ECO:0007669"/>
    <property type="project" value="TreeGrafter"/>
</dbReference>
<dbReference type="Pfam" id="PF00136">
    <property type="entry name" value="DNA_pol_B"/>
    <property type="match status" value="1"/>
</dbReference>
<comment type="catalytic activity">
    <reaction evidence="5">
        <text>DNA(n) + a 2'-deoxyribonucleoside 5'-triphosphate = DNA(n+1) + diphosphate</text>
        <dbReference type="Rhea" id="RHEA:22508"/>
        <dbReference type="Rhea" id="RHEA-COMP:17339"/>
        <dbReference type="Rhea" id="RHEA-COMP:17340"/>
        <dbReference type="ChEBI" id="CHEBI:33019"/>
        <dbReference type="ChEBI" id="CHEBI:61560"/>
        <dbReference type="ChEBI" id="CHEBI:173112"/>
        <dbReference type="EC" id="2.7.7.7"/>
    </reaction>
</comment>
<accession>A0AAV4XE38</accession>
<dbReference type="PANTHER" id="PTHR45812:SF1">
    <property type="entry name" value="DNA POLYMERASE ZETA CATALYTIC SUBUNIT"/>
    <property type="match status" value="1"/>
</dbReference>
<evidence type="ECO:0000256" key="4">
    <source>
        <dbReference type="ARBA" id="ARBA00022932"/>
    </source>
</evidence>
<dbReference type="PANTHER" id="PTHR45812">
    <property type="entry name" value="DNA POLYMERASE ZETA CATALYTIC SUBUNIT"/>
    <property type="match status" value="1"/>
</dbReference>
<dbReference type="EC" id="2.7.7.7" evidence="1"/>
<organism evidence="8 9">
    <name type="scientific">Caerostris extrusa</name>
    <name type="common">Bark spider</name>
    <name type="synonym">Caerostris bankana</name>
    <dbReference type="NCBI Taxonomy" id="172846"/>
    <lineage>
        <taxon>Eukaryota</taxon>
        <taxon>Metazoa</taxon>
        <taxon>Ecdysozoa</taxon>
        <taxon>Arthropoda</taxon>
        <taxon>Chelicerata</taxon>
        <taxon>Arachnida</taxon>
        <taxon>Araneae</taxon>
        <taxon>Araneomorphae</taxon>
        <taxon>Entelegynae</taxon>
        <taxon>Araneoidea</taxon>
        <taxon>Araneidae</taxon>
        <taxon>Caerostris</taxon>
    </lineage>
</organism>
<dbReference type="GO" id="GO:0000166">
    <property type="term" value="F:nucleotide binding"/>
    <property type="evidence" value="ECO:0007669"/>
    <property type="project" value="InterPro"/>
</dbReference>
<protein>
    <recommendedName>
        <fullName evidence="1">DNA-directed DNA polymerase</fullName>
        <ecNumber evidence="1">2.7.7.7</ecNumber>
    </recommendedName>
</protein>
<dbReference type="GO" id="GO:0003677">
    <property type="term" value="F:DNA binding"/>
    <property type="evidence" value="ECO:0007669"/>
    <property type="project" value="InterPro"/>
</dbReference>